<dbReference type="Pfam" id="PF00867">
    <property type="entry name" value="XPG_I"/>
    <property type="match status" value="1"/>
</dbReference>
<name>A0A812U9D0_SYMPI</name>
<evidence type="ECO:0000313" key="22">
    <source>
        <dbReference type="Proteomes" id="UP000649617"/>
    </source>
</evidence>
<dbReference type="HAMAP" id="MF_00614">
    <property type="entry name" value="Fen"/>
    <property type="match status" value="1"/>
</dbReference>
<feature type="domain" description="XPG-I" evidence="19">
    <location>
        <begin position="449"/>
        <end position="521"/>
    </location>
</feature>
<evidence type="ECO:0000256" key="14">
    <source>
        <dbReference type="ARBA" id="ARBA00034726"/>
    </source>
</evidence>
<dbReference type="GO" id="GO:0043137">
    <property type="term" value="P:DNA replication, removal of RNA primer"/>
    <property type="evidence" value="ECO:0007669"/>
    <property type="project" value="UniProtKB-UniRule"/>
</dbReference>
<evidence type="ECO:0000256" key="1">
    <source>
        <dbReference type="ARBA" id="ARBA00022553"/>
    </source>
</evidence>
<keyword evidence="9 16" id="KW-0460">Magnesium</keyword>
<dbReference type="PRINTS" id="PR00853">
    <property type="entry name" value="XPGRADSUPER"/>
</dbReference>
<comment type="subcellular location">
    <subcellularLocation>
        <location evidence="16">Nucleus</location>
        <location evidence="16">Nucleolus</location>
    </subcellularLocation>
    <subcellularLocation>
        <location evidence="16">Nucleus</location>
        <location evidence="16">Nucleoplasm</location>
    </subcellularLocation>
    <subcellularLocation>
        <location evidence="16">Mitochondrion</location>
    </subcellularLocation>
    <text evidence="16">Resides mostly in the nucleoli and relocalizes to the nucleoplasm upon DNA damage.</text>
</comment>
<keyword evidence="5 16" id="KW-0255">Endonuclease</keyword>
<feature type="compositionally biased region" description="Low complexity" evidence="17">
    <location>
        <begin position="667"/>
        <end position="685"/>
    </location>
</feature>
<dbReference type="OrthoDB" id="1937206at2759"/>
<evidence type="ECO:0000256" key="13">
    <source>
        <dbReference type="ARBA" id="ARBA00029382"/>
    </source>
</evidence>
<dbReference type="FunFam" id="3.40.50.1010:FF:000016">
    <property type="entry name" value="Flap endonuclease 1"/>
    <property type="match status" value="1"/>
</dbReference>
<dbReference type="Proteomes" id="UP000649617">
    <property type="component" value="Unassembled WGS sequence"/>
</dbReference>
<dbReference type="InterPro" id="IPR029060">
    <property type="entry name" value="PIN-like_dom_sf"/>
</dbReference>
<dbReference type="PROSITE" id="PS00841">
    <property type="entry name" value="XPG_1"/>
    <property type="match status" value="1"/>
</dbReference>
<dbReference type="SMART" id="SM00485">
    <property type="entry name" value="XPGN"/>
    <property type="match status" value="1"/>
</dbReference>
<evidence type="ECO:0000256" key="12">
    <source>
        <dbReference type="ARBA" id="ARBA00023242"/>
    </source>
</evidence>
<keyword evidence="12 16" id="KW-0539">Nucleus</keyword>
<gene>
    <name evidence="21" type="primary">FEN1-A</name>
    <name evidence="21" type="ORF">SPIL2461_LOCUS14847</name>
</gene>
<feature type="region of interest" description="Disordered" evidence="17">
    <location>
        <begin position="655"/>
        <end position="688"/>
    </location>
</feature>
<comment type="caution">
    <text evidence="21">The sequence shown here is derived from an EMBL/GenBank/DDBJ whole genome shotgun (WGS) entry which is preliminary data.</text>
</comment>
<organism evidence="21 22">
    <name type="scientific">Symbiodinium pilosum</name>
    <name type="common">Dinoflagellate</name>
    <dbReference type="NCBI Taxonomy" id="2952"/>
    <lineage>
        <taxon>Eukaryota</taxon>
        <taxon>Sar</taxon>
        <taxon>Alveolata</taxon>
        <taxon>Dinophyceae</taxon>
        <taxon>Suessiales</taxon>
        <taxon>Symbiodiniaceae</taxon>
        <taxon>Symbiodinium</taxon>
    </lineage>
</organism>
<dbReference type="GO" id="GO:0006284">
    <property type="term" value="P:base-excision repair"/>
    <property type="evidence" value="ECO:0007669"/>
    <property type="project" value="UniProtKB-UniRule"/>
</dbReference>
<reference evidence="21" key="1">
    <citation type="submission" date="2021-02" db="EMBL/GenBank/DDBJ databases">
        <authorList>
            <person name="Dougan E. K."/>
            <person name="Rhodes N."/>
            <person name="Thang M."/>
            <person name="Chan C."/>
        </authorList>
    </citation>
    <scope>NUCLEOTIDE SEQUENCE</scope>
</reference>
<dbReference type="FunFam" id="1.10.150.20:FF:000009">
    <property type="entry name" value="Flap endonuclease 1"/>
    <property type="match status" value="1"/>
</dbReference>
<dbReference type="GO" id="GO:0003677">
    <property type="term" value="F:DNA binding"/>
    <property type="evidence" value="ECO:0007669"/>
    <property type="project" value="UniProtKB-UniRule"/>
</dbReference>
<dbReference type="Gene3D" id="3.40.30.10">
    <property type="entry name" value="Glutaredoxin"/>
    <property type="match status" value="2"/>
</dbReference>
<evidence type="ECO:0000256" key="17">
    <source>
        <dbReference type="SAM" id="MobiDB-lite"/>
    </source>
</evidence>
<comment type="subunit">
    <text evidence="15">Interacts with PCNA1 and PCNA2. Three molecules of FEN1 bind to one PCNA trimer with each molecule binding to one PCNA monomer. PCNA stimulates the nuclease activity without altering cleavage specificity.</text>
</comment>
<evidence type="ECO:0000259" key="20">
    <source>
        <dbReference type="SMART" id="SM00485"/>
    </source>
</evidence>
<dbReference type="InterPro" id="IPR006086">
    <property type="entry name" value="XPG-I_dom"/>
</dbReference>
<keyword evidence="1 16" id="KW-0597">Phosphoprotein</keyword>
<dbReference type="InterPro" id="IPR008918">
    <property type="entry name" value="HhH2"/>
</dbReference>
<evidence type="ECO:0000313" key="21">
    <source>
        <dbReference type="EMBL" id="CAE7556916.1"/>
    </source>
</evidence>
<dbReference type="GO" id="GO:0005654">
    <property type="term" value="C:nucleoplasm"/>
    <property type="evidence" value="ECO:0007669"/>
    <property type="project" value="UniProtKB-SubCell"/>
</dbReference>
<proteinExistence type="inferred from homology"/>
<dbReference type="Pfam" id="PF25306">
    <property type="entry name" value="DUF7880"/>
    <property type="match status" value="1"/>
</dbReference>
<comment type="similarity">
    <text evidence="14 16">Belongs to the XPG/RAD2 endonuclease family. FEN1 subfamily.</text>
</comment>
<evidence type="ECO:0000259" key="19">
    <source>
        <dbReference type="SMART" id="SM00484"/>
    </source>
</evidence>
<dbReference type="InterPro" id="IPR019974">
    <property type="entry name" value="XPG_CS"/>
</dbReference>
<dbReference type="InterPro" id="IPR002421">
    <property type="entry name" value="5-3_exonuclease"/>
</dbReference>
<dbReference type="SUPFAM" id="SSF88723">
    <property type="entry name" value="PIN domain-like"/>
    <property type="match status" value="1"/>
</dbReference>
<dbReference type="Gene3D" id="1.10.150.20">
    <property type="entry name" value="5' to 3' exonuclease, C-terminal subdomain"/>
    <property type="match status" value="1"/>
</dbReference>
<evidence type="ECO:0000256" key="9">
    <source>
        <dbReference type="ARBA" id="ARBA00022842"/>
    </source>
</evidence>
<keyword evidence="4 16" id="KW-0479">Metal-binding</keyword>
<evidence type="ECO:0000259" key="18">
    <source>
        <dbReference type="SMART" id="SM00475"/>
    </source>
</evidence>
<evidence type="ECO:0000256" key="7">
    <source>
        <dbReference type="ARBA" id="ARBA00022801"/>
    </source>
</evidence>
<dbReference type="AlphaFoldDB" id="A0A812U9D0"/>
<protein>
    <recommendedName>
        <fullName evidence="16">Flap endonuclease 1</fullName>
        <shortName evidence="16">FEN-1</shortName>
        <ecNumber evidence="16">3.1.-.-</ecNumber>
    </recommendedName>
    <alternativeName>
        <fullName evidence="16">Flap structure-specific endonuclease 1</fullName>
    </alternativeName>
</protein>
<dbReference type="SMART" id="SM00279">
    <property type="entry name" value="HhH2"/>
    <property type="match status" value="1"/>
</dbReference>
<evidence type="ECO:0000256" key="8">
    <source>
        <dbReference type="ARBA" id="ARBA00022839"/>
    </source>
</evidence>
<comment type="function">
    <text evidence="13 16">Structure-specific nuclease with 5'-flap endonuclease and 5'-3' exonuclease activities involved in DNA replication and repair. During DNA replication, cleaves the 5'-overhanging flap structure that is generated by displacement synthesis when DNA polymerase encounters the 5'-end of a downstream Okazaki fragment. It enters the flap from the 5'-end and then tracks to cleave the flap base, leaving a nick for ligation. Also involved in the long patch base excision repair (LP-BER) pathway, by cleaving within the apurinic/apyrimidinic (AP) site-terminated flap. Acts as a genome stabilization factor that prevents flaps from equilibrating into structures that lead to duplications and deletions. Also possesses 5'-3' exonuclease activity on nicked or gapped double-stranded DNA, and exhibits RNase H activity. Also involved in replication and repair of rDNA and in repairing mitochondrial DNA.</text>
</comment>
<feature type="domain" description="5'-3' exonuclease" evidence="18">
    <location>
        <begin position="327"/>
        <end position="605"/>
    </location>
</feature>
<dbReference type="Gene3D" id="3.40.50.1010">
    <property type="entry name" value="5'-nuclease"/>
    <property type="match status" value="1"/>
</dbReference>
<dbReference type="GO" id="GO:0017108">
    <property type="term" value="F:5'-flap endonuclease activity"/>
    <property type="evidence" value="ECO:0007669"/>
    <property type="project" value="UniProtKB-UniRule"/>
</dbReference>
<dbReference type="EC" id="3.1.-.-" evidence="16"/>
<dbReference type="SUPFAM" id="SSF47807">
    <property type="entry name" value="5' to 3' exonuclease, C-terminal subdomain"/>
    <property type="match status" value="1"/>
</dbReference>
<feature type="domain" description="XPG N-terminal" evidence="20">
    <location>
        <begin position="299"/>
        <end position="410"/>
    </location>
</feature>
<dbReference type="SMART" id="SM00484">
    <property type="entry name" value="XPGI"/>
    <property type="match status" value="1"/>
</dbReference>
<keyword evidence="8 16" id="KW-0269">Exonuclease</keyword>
<keyword evidence="11 16" id="KW-0234">DNA repair</keyword>
<evidence type="ECO:0000256" key="4">
    <source>
        <dbReference type="ARBA" id="ARBA00022723"/>
    </source>
</evidence>
<evidence type="ECO:0000256" key="15">
    <source>
        <dbReference type="ARBA" id="ARBA00063178"/>
    </source>
</evidence>
<dbReference type="PANTHER" id="PTHR11081">
    <property type="entry name" value="FLAP ENDONUCLEASE FAMILY MEMBER"/>
    <property type="match status" value="1"/>
</dbReference>
<dbReference type="PANTHER" id="PTHR11081:SF9">
    <property type="entry name" value="FLAP ENDONUCLEASE 1"/>
    <property type="match status" value="1"/>
</dbReference>
<keyword evidence="10 16" id="KW-0496">Mitochondrion</keyword>
<keyword evidence="22" id="KW-1185">Reference proteome</keyword>
<dbReference type="InterPro" id="IPR006085">
    <property type="entry name" value="XPG_DNA_repair_N"/>
</dbReference>
<dbReference type="GO" id="GO:0008409">
    <property type="term" value="F:5'-3' exonuclease activity"/>
    <property type="evidence" value="ECO:0007669"/>
    <property type="project" value="UniProtKB-UniRule"/>
</dbReference>
<dbReference type="InterPro" id="IPR036279">
    <property type="entry name" value="5-3_exonuclease_C_sf"/>
</dbReference>
<dbReference type="EMBL" id="CAJNIZ010035002">
    <property type="protein sequence ID" value="CAE7556916.1"/>
    <property type="molecule type" value="Genomic_DNA"/>
</dbReference>
<dbReference type="InterPro" id="IPR057202">
    <property type="entry name" value="DUF7880"/>
</dbReference>
<dbReference type="GO" id="GO:0000287">
    <property type="term" value="F:magnesium ion binding"/>
    <property type="evidence" value="ECO:0007669"/>
    <property type="project" value="UniProtKB-UniRule"/>
</dbReference>
<evidence type="ECO:0000256" key="16">
    <source>
        <dbReference type="HAMAP-Rule" id="MF_03140"/>
    </source>
</evidence>
<dbReference type="InterPro" id="IPR023426">
    <property type="entry name" value="Flap_endonuc"/>
</dbReference>
<keyword evidence="7 16" id="KW-0378">Hydrolase</keyword>
<evidence type="ECO:0000256" key="6">
    <source>
        <dbReference type="ARBA" id="ARBA00022763"/>
    </source>
</evidence>
<keyword evidence="3 16" id="KW-0540">Nuclease</keyword>
<dbReference type="Pfam" id="PF00752">
    <property type="entry name" value="XPG_N"/>
    <property type="match status" value="1"/>
</dbReference>
<evidence type="ECO:0000256" key="10">
    <source>
        <dbReference type="ARBA" id="ARBA00023128"/>
    </source>
</evidence>
<dbReference type="GO" id="GO:0005730">
    <property type="term" value="C:nucleolus"/>
    <property type="evidence" value="ECO:0007669"/>
    <property type="project" value="UniProtKB-SubCell"/>
</dbReference>
<dbReference type="SMART" id="SM00475">
    <property type="entry name" value="53EXOc"/>
    <property type="match status" value="1"/>
</dbReference>
<comment type="cofactor">
    <cofactor evidence="16">
        <name>Mg(2+)</name>
        <dbReference type="ChEBI" id="CHEBI:18420"/>
    </cofactor>
    <text evidence="16">Binds 2 magnesium ions per subunit. They probably participate in the reaction catalyzed by the enzyme. May bind an additional third magnesium ion after substrate binding.</text>
</comment>
<evidence type="ECO:0000256" key="2">
    <source>
        <dbReference type="ARBA" id="ARBA00022705"/>
    </source>
</evidence>
<sequence>MGNSAASNAGKTIAKGMKLPNVTLDKGFPPKKMPLTEIIGGKKVVMVGLPGAKGISDVIVYCVKDLVGTVNDCAVMDAWAKDQKIEGSMLSFYGDSASLLTKEIGLELTHPGPMSALGNPRCKRHAMIVDDMEVKEIFVAASEEDPAGDAKPDDTLVDNVLKTEEHVLREGGGYAERPRSVPWRPSPFFSQESIAVPLAERGENPIAAMLTDVDSAWAESSVDLIVGASRQKAKYEAREGGFLGANKFKKQTQDFNYTELQSFLPKLYMARRAFEIQNKQLNDSRVRSEAAGTLNVGSMGIKGLMKFLQDAAPKAVKEKESQAAYTGRLVAIDASMCLYQFLIMIRENRTGTYNNLTNEEGQVTSHIIGMLTRTIRLMENGIKPVYVFDGKPPEMKLLELEQRRAKRQEAEANLQAAMETGDSEAILKSTKATVKVTKEQNAETKKLLRLMGVPVVEAPGEAEATCAALCRDGKVFAAATEDADCLTFGTKLLIRNLMAAESQKKTILEVNLELVLEQLNITMDQFIDFCILCGCDYCDTMKGVGPSTAIKLLLQHGTLEKVIEALGPDKVPANFRYEAARMFFKECEAVDTSKCEFNFEEPDFDGLTKFLVEDCSFSKERVERYVERLKNTKNRTKQRPLDMFFGSSKVQIKESEKFDPNKKKPGAKATAKAGTKRPGAPAGGAAKRGKKWLGMRMHEISVGYQGESGGSECESPMILGKPCFRGECRFVPPSFREVPDLSAKFFALQKVDVNNPETYALLRNINRDEPVRRLRKELFRVQQWVKYTQEDYNAADTEYDRVRRALDEEDSQFLLLSRFDGRVPTASVRTARRNVQAIIDALDDLLALVPETDQEAAKVVAESRVLPTATQARQTCLLTRSSL</sequence>
<evidence type="ECO:0000256" key="3">
    <source>
        <dbReference type="ARBA" id="ARBA00022722"/>
    </source>
</evidence>
<keyword evidence="2 16" id="KW-0235">DNA replication</keyword>
<dbReference type="CDD" id="cd09867">
    <property type="entry name" value="PIN_FEN1"/>
    <property type="match status" value="1"/>
</dbReference>
<accession>A0A812U9D0</accession>
<keyword evidence="6 16" id="KW-0227">DNA damage</keyword>
<dbReference type="InterPro" id="IPR006084">
    <property type="entry name" value="XPG/Rad2"/>
</dbReference>
<dbReference type="GO" id="GO:0005739">
    <property type="term" value="C:mitochondrion"/>
    <property type="evidence" value="ECO:0007669"/>
    <property type="project" value="UniProtKB-SubCell"/>
</dbReference>
<evidence type="ECO:0000256" key="11">
    <source>
        <dbReference type="ARBA" id="ARBA00023204"/>
    </source>
</evidence>
<evidence type="ECO:0000256" key="5">
    <source>
        <dbReference type="ARBA" id="ARBA00022759"/>
    </source>
</evidence>